<name>A0ABZ3FM13_9ACTN</name>
<accession>A0ABZ3FM13</accession>
<gene>
    <name evidence="1" type="ORF">AADG42_07235</name>
</gene>
<keyword evidence="2" id="KW-1185">Reference proteome</keyword>
<protein>
    <submittedName>
        <fullName evidence="1">Uncharacterized protein</fullName>
    </submittedName>
</protein>
<reference evidence="1 2" key="1">
    <citation type="submission" date="2024-04" db="EMBL/GenBank/DDBJ databases">
        <title>Isolation of an actinomycete strain from pig manure.</title>
        <authorList>
            <person name="Gong T."/>
            <person name="Yu Z."/>
            <person name="An M."/>
            <person name="Wei C."/>
            <person name="Yang W."/>
            <person name="Liu L."/>
        </authorList>
    </citation>
    <scope>NUCLEOTIDE SEQUENCE [LARGE SCALE GENOMIC DNA]</scope>
    <source>
        <strain evidence="1 2">ZF39</strain>
    </source>
</reference>
<evidence type="ECO:0000313" key="1">
    <source>
        <dbReference type="EMBL" id="XAN07096.1"/>
    </source>
</evidence>
<sequence length="133" mass="14765">MKSDSQDEDVLTIGAVIGGVSAELDAWGLEIAKLEREITRDQREISSPLNLNVIYHLSGPVVKVDFSGIEVMRFSRQRSLLRVDAAVPPDRIENRRAILLELMVEAIDAAEIFARQRGIAEDLTAIRGIIPRS</sequence>
<organism evidence="1 2">
    <name type="scientific">Ammonicoccus fulvus</name>
    <dbReference type="NCBI Taxonomy" id="3138240"/>
    <lineage>
        <taxon>Bacteria</taxon>
        <taxon>Bacillati</taxon>
        <taxon>Actinomycetota</taxon>
        <taxon>Actinomycetes</taxon>
        <taxon>Propionibacteriales</taxon>
        <taxon>Propionibacteriaceae</taxon>
        <taxon>Ammonicoccus</taxon>
    </lineage>
</organism>
<dbReference type="RefSeq" id="WP_425308549.1">
    <property type="nucleotide sequence ID" value="NZ_CP154795.1"/>
</dbReference>
<dbReference type="Proteomes" id="UP001442841">
    <property type="component" value="Chromosome"/>
</dbReference>
<dbReference type="EMBL" id="CP154795">
    <property type="protein sequence ID" value="XAN07096.1"/>
    <property type="molecule type" value="Genomic_DNA"/>
</dbReference>
<proteinExistence type="predicted"/>
<evidence type="ECO:0000313" key="2">
    <source>
        <dbReference type="Proteomes" id="UP001442841"/>
    </source>
</evidence>